<evidence type="ECO:0000313" key="3">
    <source>
        <dbReference type="Proteomes" id="UP000632195"/>
    </source>
</evidence>
<keyword evidence="3" id="KW-1185">Reference proteome</keyword>
<feature type="domain" description="NIF system FeS cluster assembly NifU N-terminal" evidence="1">
    <location>
        <begin position="10"/>
        <end position="120"/>
    </location>
</feature>
<proteinExistence type="predicted"/>
<protein>
    <submittedName>
        <fullName evidence="2">Iron-sulfur cluster scaffold-like protein</fullName>
    </submittedName>
</protein>
<sequence>MRDEDEAIEIILDHYRSPHNYGEIESPDDQILEYNPVCGDAVRLTVRFQGDVLSDIKFVGRGCSISQASASILTDTVKGKTVSEISRITEEDILRNLGVSLGPNREKCALLAYNALQKIIRRRKG</sequence>
<dbReference type="NCBIfam" id="TIGR01994">
    <property type="entry name" value="SUF_scaf_2"/>
    <property type="match status" value="1"/>
</dbReference>
<gene>
    <name evidence="2" type="ORF">GCM10007108_01140</name>
</gene>
<name>A0AA37BPG9_9ARCH</name>
<dbReference type="SUPFAM" id="SSF82649">
    <property type="entry name" value="SufE/NifU"/>
    <property type="match status" value="1"/>
</dbReference>
<evidence type="ECO:0000313" key="2">
    <source>
        <dbReference type="EMBL" id="GGM66722.1"/>
    </source>
</evidence>
<dbReference type="CDD" id="cd06664">
    <property type="entry name" value="IscU_like"/>
    <property type="match status" value="1"/>
</dbReference>
<dbReference type="GO" id="GO:0016226">
    <property type="term" value="P:iron-sulfur cluster assembly"/>
    <property type="evidence" value="ECO:0007669"/>
    <property type="project" value="InterPro"/>
</dbReference>
<dbReference type="GO" id="GO:0051536">
    <property type="term" value="F:iron-sulfur cluster binding"/>
    <property type="evidence" value="ECO:0007669"/>
    <property type="project" value="InterPro"/>
</dbReference>
<accession>A0AA37BPG9</accession>
<dbReference type="AlphaFoldDB" id="A0AA37BPG9"/>
<evidence type="ECO:0000259" key="1">
    <source>
        <dbReference type="Pfam" id="PF01592"/>
    </source>
</evidence>
<dbReference type="EMBL" id="BMNY01000001">
    <property type="protein sequence ID" value="GGM66722.1"/>
    <property type="molecule type" value="Genomic_DNA"/>
</dbReference>
<dbReference type="RefSeq" id="WP_188679420.1">
    <property type="nucleotide sequence ID" value="NZ_BMNY01000001.1"/>
</dbReference>
<reference evidence="2" key="2">
    <citation type="submission" date="2022-09" db="EMBL/GenBank/DDBJ databases">
        <authorList>
            <person name="Sun Q."/>
            <person name="Ohkuma M."/>
        </authorList>
    </citation>
    <scope>NUCLEOTIDE SEQUENCE</scope>
    <source>
        <strain evidence="2">JCM 13583</strain>
    </source>
</reference>
<dbReference type="GO" id="GO:0005506">
    <property type="term" value="F:iron ion binding"/>
    <property type="evidence" value="ECO:0007669"/>
    <property type="project" value="InterPro"/>
</dbReference>
<dbReference type="Gene3D" id="3.90.1010.10">
    <property type="match status" value="1"/>
</dbReference>
<dbReference type="PANTHER" id="PTHR10093">
    <property type="entry name" value="IRON-SULFUR CLUSTER ASSEMBLY ENZYME NIFU HOMOLOG"/>
    <property type="match status" value="1"/>
</dbReference>
<dbReference type="InterPro" id="IPR002871">
    <property type="entry name" value="NIF_FeS_clus_asmbl_NifU_N"/>
</dbReference>
<reference evidence="2" key="1">
    <citation type="journal article" date="2014" name="Int. J. Syst. Evol. Microbiol.">
        <title>Complete genome sequence of Corynebacterium casei LMG S-19264T (=DSM 44701T), isolated from a smear-ripened cheese.</title>
        <authorList>
            <consortium name="US DOE Joint Genome Institute (JGI-PGF)"/>
            <person name="Walter F."/>
            <person name="Albersmeier A."/>
            <person name="Kalinowski J."/>
            <person name="Ruckert C."/>
        </authorList>
    </citation>
    <scope>NUCLEOTIDE SEQUENCE</scope>
    <source>
        <strain evidence="2">JCM 13583</strain>
    </source>
</reference>
<dbReference type="Proteomes" id="UP000632195">
    <property type="component" value="Unassembled WGS sequence"/>
</dbReference>
<comment type="caution">
    <text evidence="2">The sequence shown here is derived from an EMBL/GenBank/DDBJ whole genome shotgun (WGS) entry which is preliminary data.</text>
</comment>
<dbReference type="Pfam" id="PF01592">
    <property type="entry name" value="NifU_N"/>
    <property type="match status" value="1"/>
</dbReference>
<organism evidence="2 3">
    <name type="scientific">Thermogymnomonas acidicola</name>
    <dbReference type="NCBI Taxonomy" id="399579"/>
    <lineage>
        <taxon>Archaea</taxon>
        <taxon>Methanobacteriati</taxon>
        <taxon>Thermoplasmatota</taxon>
        <taxon>Thermoplasmata</taxon>
        <taxon>Thermoplasmatales</taxon>
        <taxon>Thermogymnomonas</taxon>
    </lineage>
</organism>